<organism evidence="2">
    <name type="scientific">Roseihalotalea indica</name>
    <dbReference type="NCBI Taxonomy" id="2867963"/>
    <lineage>
        <taxon>Bacteria</taxon>
        <taxon>Pseudomonadati</taxon>
        <taxon>Bacteroidota</taxon>
        <taxon>Cytophagia</taxon>
        <taxon>Cytophagales</taxon>
        <taxon>Catalimonadaceae</taxon>
        <taxon>Roseihalotalea</taxon>
    </lineage>
</organism>
<dbReference type="AlphaFoldDB" id="A0AA49GSM7"/>
<evidence type="ECO:0000313" key="2">
    <source>
        <dbReference type="EMBL" id="WKN38838.1"/>
    </source>
</evidence>
<dbReference type="EMBL" id="CP120682">
    <property type="protein sequence ID" value="WKN38838.1"/>
    <property type="molecule type" value="Genomic_DNA"/>
</dbReference>
<name>A0AA49GSM7_9BACT</name>
<evidence type="ECO:0000256" key="1">
    <source>
        <dbReference type="SAM" id="SignalP"/>
    </source>
</evidence>
<feature type="signal peptide" evidence="1">
    <location>
        <begin position="1"/>
        <end position="26"/>
    </location>
</feature>
<keyword evidence="1" id="KW-0732">Signal</keyword>
<proteinExistence type="predicted"/>
<reference evidence="2" key="1">
    <citation type="journal article" date="2023" name="Comput. Struct. Biotechnol. J.">
        <title>Discovery of a novel marine Bacteroidetes with a rich repertoire of carbohydrate-active enzymes.</title>
        <authorList>
            <person name="Chen B."/>
            <person name="Liu G."/>
            <person name="Chen Q."/>
            <person name="Wang H."/>
            <person name="Liu L."/>
            <person name="Tang K."/>
        </authorList>
    </citation>
    <scope>NUCLEOTIDE SEQUENCE</scope>
    <source>
        <strain evidence="2">TK19036</strain>
    </source>
</reference>
<gene>
    <name evidence="2" type="ORF">K4G66_08990</name>
</gene>
<accession>A0AA49GSM7</accession>
<feature type="chain" id="PRO_5041450629" evidence="1">
    <location>
        <begin position="27"/>
        <end position="244"/>
    </location>
</feature>
<protein>
    <submittedName>
        <fullName evidence="2">Uncharacterized protein</fullName>
    </submittedName>
</protein>
<sequence length="244" mass="26515">MNTTNKLFFSLLLMLTSWFTASTAWASDELCFSILQSELVDVGDGSNMLSKNKFYYQAPPTPINNLSTGDILAVPFQATEAILSAHLISGTLPSGITLFPNGLVIVSNKAQLKSGRHSFIVETADEAQKSVRTELELVIKDESSHPDRLAFYKITPSHEINFFRNGDVLARAIDPDGPIVSALHIMGTLPPGSTLTSKGELIVQDRLLLEPNIYTAGIATVDEQGNSTFFIITVPIESSNVAEE</sequence>
<reference evidence="2" key="2">
    <citation type="journal article" date="2024" name="Antonie Van Leeuwenhoek">
        <title>Roseihalotalea indica gen. nov., sp. nov., a halophilic Bacteroidetes from mesopelagic Southwest Indian Ocean with higher carbohydrate metabolic potential.</title>
        <authorList>
            <person name="Chen B."/>
            <person name="Zhang M."/>
            <person name="Lin D."/>
            <person name="Ye J."/>
            <person name="Tang K."/>
        </authorList>
    </citation>
    <scope>NUCLEOTIDE SEQUENCE</scope>
    <source>
        <strain evidence="2">TK19036</strain>
    </source>
</reference>